<dbReference type="PANTHER" id="PTHR30041:SF8">
    <property type="entry name" value="PROTEIN YFFB"/>
    <property type="match status" value="1"/>
</dbReference>
<dbReference type="PANTHER" id="PTHR30041">
    <property type="entry name" value="ARSENATE REDUCTASE"/>
    <property type="match status" value="1"/>
</dbReference>
<name>A0A0D8LD57_MORMO</name>
<dbReference type="AlphaFoldDB" id="A0A0D8LD57"/>
<reference evidence="3 4" key="1">
    <citation type="submission" date="2015-02" db="EMBL/GenBank/DDBJ databases">
        <title>Whole genome shotgun sequencing of cultured foodborne pathogen.</title>
        <authorList>
            <person name="Timme R."/>
            <person name="Allard M.W."/>
            <person name="Strain E."/>
            <person name="Evans P.S."/>
            <person name="Brown E."/>
        </authorList>
    </citation>
    <scope>NUCLEOTIDE SEQUENCE [LARGE SCALE GENOMIC DNA]</scope>
    <source>
        <strain evidence="3 4">GCSL-TSO-24</strain>
    </source>
</reference>
<accession>A0A0D8LD57</accession>
<dbReference type="PATRIC" id="fig|582.24.peg.587"/>
<dbReference type="CDD" id="cd03035">
    <property type="entry name" value="ArsC_Yffb"/>
    <property type="match status" value="1"/>
</dbReference>
<dbReference type="NCBIfam" id="NF008107">
    <property type="entry name" value="PRK10853.1"/>
    <property type="match status" value="1"/>
</dbReference>
<evidence type="ECO:0000313" key="4">
    <source>
        <dbReference type="Proteomes" id="UP000032582"/>
    </source>
</evidence>
<comment type="similarity">
    <text evidence="1 2">Belongs to the ArsC family.</text>
</comment>
<dbReference type="EMBL" id="JZSH01000009">
    <property type="protein sequence ID" value="KJF79071.1"/>
    <property type="molecule type" value="Genomic_DNA"/>
</dbReference>
<dbReference type="NCBIfam" id="TIGR01617">
    <property type="entry name" value="arsC_related"/>
    <property type="match status" value="1"/>
</dbReference>
<dbReference type="InterPro" id="IPR006504">
    <property type="entry name" value="Tscrpt_reg_Spx/MgsR"/>
</dbReference>
<dbReference type="InterPro" id="IPR006660">
    <property type="entry name" value="Arsenate_reductase-like"/>
</dbReference>
<organism evidence="3 4">
    <name type="scientific">Morganella morganii</name>
    <name type="common">Proteus morganii</name>
    <dbReference type="NCBI Taxonomy" id="582"/>
    <lineage>
        <taxon>Bacteria</taxon>
        <taxon>Pseudomonadati</taxon>
        <taxon>Pseudomonadota</taxon>
        <taxon>Gammaproteobacteria</taxon>
        <taxon>Enterobacterales</taxon>
        <taxon>Morganellaceae</taxon>
        <taxon>Morganella</taxon>
    </lineage>
</organism>
<dbReference type="SUPFAM" id="SSF52833">
    <property type="entry name" value="Thioredoxin-like"/>
    <property type="match status" value="1"/>
</dbReference>
<dbReference type="PROSITE" id="PS51353">
    <property type="entry name" value="ARSC"/>
    <property type="match status" value="1"/>
</dbReference>
<protein>
    <submittedName>
        <fullName evidence="3">Reductase</fullName>
    </submittedName>
</protein>
<gene>
    <name evidence="3" type="ORF">UA45_01910</name>
</gene>
<proteinExistence type="inferred from homology"/>
<evidence type="ECO:0000313" key="3">
    <source>
        <dbReference type="EMBL" id="KJF79071.1"/>
    </source>
</evidence>
<comment type="caution">
    <text evidence="3">The sequence shown here is derived from an EMBL/GenBank/DDBJ whole genome shotgun (WGS) entry which is preliminary data.</text>
</comment>
<dbReference type="Proteomes" id="UP000032582">
    <property type="component" value="Unassembled WGS sequence"/>
</dbReference>
<dbReference type="Gene3D" id="3.40.30.10">
    <property type="entry name" value="Glutaredoxin"/>
    <property type="match status" value="1"/>
</dbReference>
<evidence type="ECO:0000256" key="2">
    <source>
        <dbReference type="PROSITE-ProRule" id="PRU01282"/>
    </source>
</evidence>
<dbReference type="Pfam" id="PF03960">
    <property type="entry name" value="ArsC"/>
    <property type="match status" value="1"/>
</dbReference>
<dbReference type="InterPro" id="IPR036249">
    <property type="entry name" value="Thioredoxin-like_sf"/>
</dbReference>
<sequence>MKNTTSVSRIFGIKNCDTMKKARAWLDAHQIAYEFHDYRQDGADTELLSEFARHIDWTLLLNKRGTTWRQLDKTEQDAVTDAQSAIRLMSEKPALIKRPVLISADGRYHLGFKADDYQQFFSLPA</sequence>
<evidence type="ECO:0000256" key="1">
    <source>
        <dbReference type="ARBA" id="ARBA00007198"/>
    </source>
</evidence>